<evidence type="ECO:0000256" key="2">
    <source>
        <dbReference type="ARBA" id="ARBA00022679"/>
    </source>
</evidence>
<comment type="similarity">
    <text evidence="1">Belongs to the FemABX family.</text>
</comment>
<dbReference type="InterPro" id="IPR050644">
    <property type="entry name" value="PG_Glycine_Bridge_Synth"/>
</dbReference>
<evidence type="ECO:0000256" key="1">
    <source>
        <dbReference type="ARBA" id="ARBA00009943"/>
    </source>
</evidence>
<dbReference type="SUPFAM" id="SSF55729">
    <property type="entry name" value="Acyl-CoA N-acyltransferases (Nat)"/>
    <property type="match status" value="2"/>
</dbReference>
<reference evidence="7 8" key="2">
    <citation type="submission" date="2020-01" db="EMBL/GenBank/DDBJ databases">
        <title>Clostridiaceae sp. nov. isolated from the gut of human by culturomics.</title>
        <authorList>
            <person name="Chang Y."/>
        </authorList>
    </citation>
    <scope>NUCLEOTIDE SEQUENCE [LARGE SCALE GENOMIC DNA]</scope>
    <source>
        <strain evidence="7 8">DONG20-135</strain>
    </source>
</reference>
<dbReference type="EMBL" id="WUUQ01000002">
    <property type="protein sequence ID" value="MXQ73255.1"/>
    <property type="molecule type" value="Genomic_DNA"/>
</dbReference>
<proteinExistence type="inferred from homology"/>
<organism evidence="7 8">
    <name type="scientific">Copranaerobaculum intestinale</name>
    <dbReference type="NCBI Taxonomy" id="2692629"/>
    <lineage>
        <taxon>Bacteria</taxon>
        <taxon>Bacillati</taxon>
        <taxon>Bacillota</taxon>
        <taxon>Erysipelotrichia</taxon>
        <taxon>Erysipelotrichales</taxon>
        <taxon>Erysipelotrichaceae</taxon>
        <taxon>Copranaerobaculum</taxon>
    </lineage>
</organism>
<evidence type="ECO:0000313" key="7">
    <source>
        <dbReference type="EMBL" id="MXQ73255.1"/>
    </source>
</evidence>
<evidence type="ECO:0000256" key="5">
    <source>
        <dbReference type="ARBA" id="ARBA00023315"/>
    </source>
</evidence>
<gene>
    <name evidence="7" type="ORF">GSF08_04805</name>
</gene>
<accession>A0A6N8U6V1</accession>
<dbReference type="GO" id="GO:0008360">
    <property type="term" value="P:regulation of cell shape"/>
    <property type="evidence" value="ECO:0007669"/>
    <property type="project" value="UniProtKB-KW"/>
</dbReference>
<dbReference type="Gene3D" id="3.40.630.30">
    <property type="match status" value="2"/>
</dbReference>
<keyword evidence="4" id="KW-0573">Peptidoglycan synthesis</keyword>
<dbReference type="GO" id="GO:0009252">
    <property type="term" value="P:peptidoglycan biosynthetic process"/>
    <property type="evidence" value="ECO:0007669"/>
    <property type="project" value="UniProtKB-KW"/>
</dbReference>
<evidence type="ECO:0000256" key="6">
    <source>
        <dbReference type="ARBA" id="ARBA00023316"/>
    </source>
</evidence>
<dbReference type="GO" id="GO:0016755">
    <property type="term" value="F:aminoacyltransferase activity"/>
    <property type="evidence" value="ECO:0007669"/>
    <property type="project" value="InterPro"/>
</dbReference>
<sequence>MPYQFTTQVDADIYDEFVKNHPQCSLLQSARWASIKHNWKSMRVGVMENQQLVGAALLLMKPLPLGYTMIYIPRGPLLDYQNQSLVTYFIKQLKALGKQHKALFIKMDPNIHLNDYHSHERNDDVHKEALTAKKNIEAAGGIHQGFSMDMHATIQPRFQSNVYYVDNFMENLPRHTKKLLKVAMKRHVLIERHGIEMVDVFAELTKKTEARQGVSLRNRDYFRLLMETYGKDAYIILAKLPIKQALEDAAAALSKVQKEIAECPENAVKKLRTLKELEDSRSKEVQDLTAFQQRDGDVAYIAGTLSVICGPTCEILYAGTDEWYKKCMAQYYVWPKTMEWAFENGCHSVNMGGVANTLDDGLTKFKDNFNPLINEFLGEFDIPVNRILYRPAVWALHQRQKH</sequence>
<evidence type="ECO:0000256" key="3">
    <source>
        <dbReference type="ARBA" id="ARBA00022960"/>
    </source>
</evidence>
<keyword evidence="2 7" id="KW-0808">Transferase</keyword>
<evidence type="ECO:0000256" key="4">
    <source>
        <dbReference type="ARBA" id="ARBA00022984"/>
    </source>
</evidence>
<name>A0A6N8U6V1_9FIRM</name>
<dbReference type="Proteomes" id="UP000434036">
    <property type="component" value="Unassembled WGS sequence"/>
</dbReference>
<protein>
    <submittedName>
        <fullName evidence="7">Peptidoglycan bridge formation glycyltransferase FemA/FemB family protein</fullName>
    </submittedName>
</protein>
<dbReference type="PANTHER" id="PTHR36174:SF1">
    <property type="entry name" value="LIPID II:GLYCINE GLYCYLTRANSFERASE"/>
    <property type="match status" value="1"/>
</dbReference>
<evidence type="ECO:0000313" key="8">
    <source>
        <dbReference type="Proteomes" id="UP000434036"/>
    </source>
</evidence>
<keyword evidence="5" id="KW-0012">Acyltransferase</keyword>
<reference evidence="7 8" key="1">
    <citation type="submission" date="2019-12" db="EMBL/GenBank/DDBJ databases">
        <authorList>
            <person name="Yang R."/>
        </authorList>
    </citation>
    <scope>NUCLEOTIDE SEQUENCE [LARGE SCALE GENOMIC DNA]</scope>
    <source>
        <strain evidence="7 8">DONG20-135</strain>
    </source>
</reference>
<dbReference type="PANTHER" id="PTHR36174">
    <property type="entry name" value="LIPID II:GLYCINE GLYCYLTRANSFERASE"/>
    <property type="match status" value="1"/>
</dbReference>
<keyword evidence="8" id="KW-1185">Reference proteome</keyword>
<dbReference type="RefSeq" id="WP_160624717.1">
    <property type="nucleotide sequence ID" value="NZ_WUUQ01000002.1"/>
</dbReference>
<dbReference type="AlphaFoldDB" id="A0A6N8U6V1"/>
<dbReference type="Gene3D" id="1.20.58.90">
    <property type="match status" value="1"/>
</dbReference>
<dbReference type="PROSITE" id="PS51191">
    <property type="entry name" value="FEMABX"/>
    <property type="match status" value="1"/>
</dbReference>
<dbReference type="InterPro" id="IPR016181">
    <property type="entry name" value="Acyl_CoA_acyltransferase"/>
</dbReference>
<dbReference type="InterPro" id="IPR003447">
    <property type="entry name" value="FEMABX"/>
</dbReference>
<dbReference type="GO" id="GO:0071555">
    <property type="term" value="P:cell wall organization"/>
    <property type="evidence" value="ECO:0007669"/>
    <property type="project" value="UniProtKB-KW"/>
</dbReference>
<keyword evidence="6" id="KW-0961">Cell wall biogenesis/degradation</keyword>
<dbReference type="Pfam" id="PF02388">
    <property type="entry name" value="FemAB"/>
    <property type="match status" value="1"/>
</dbReference>
<comment type="caution">
    <text evidence="7">The sequence shown here is derived from an EMBL/GenBank/DDBJ whole genome shotgun (WGS) entry which is preliminary data.</text>
</comment>
<keyword evidence="3" id="KW-0133">Cell shape</keyword>